<keyword evidence="4" id="KW-1185">Reference proteome</keyword>
<name>A0A1M6CPW7_9BACT</name>
<feature type="region of interest" description="Disordered" evidence="2">
    <location>
        <begin position="203"/>
        <end position="229"/>
    </location>
</feature>
<dbReference type="OrthoDB" id="33953at2"/>
<reference evidence="3 4" key="1">
    <citation type="submission" date="2016-11" db="EMBL/GenBank/DDBJ databases">
        <authorList>
            <person name="Jaros S."/>
            <person name="Januszkiewicz K."/>
            <person name="Wedrychowicz H."/>
        </authorList>
    </citation>
    <scope>NUCLEOTIDE SEQUENCE [LARGE SCALE GENOMIC DNA]</scope>
    <source>
        <strain evidence="3 4">DSM 27063</strain>
    </source>
</reference>
<proteinExistence type="predicted"/>
<feature type="compositionally biased region" description="Basic and acidic residues" evidence="2">
    <location>
        <begin position="209"/>
        <end position="225"/>
    </location>
</feature>
<evidence type="ECO:0000313" key="3">
    <source>
        <dbReference type="EMBL" id="SHI63052.1"/>
    </source>
</evidence>
<feature type="coiled-coil region" evidence="1">
    <location>
        <begin position="414"/>
        <end position="443"/>
    </location>
</feature>
<gene>
    <name evidence="3" type="ORF">SAMN05444280_10450</name>
</gene>
<dbReference type="AlphaFoldDB" id="A0A1M6CPW7"/>
<organism evidence="3 4">
    <name type="scientific">Tangfeifania diversioriginum</name>
    <dbReference type="NCBI Taxonomy" id="1168035"/>
    <lineage>
        <taxon>Bacteria</taxon>
        <taxon>Pseudomonadati</taxon>
        <taxon>Bacteroidota</taxon>
        <taxon>Bacteroidia</taxon>
        <taxon>Marinilabiliales</taxon>
        <taxon>Prolixibacteraceae</taxon>
        <taxon>Tangfeifania</taxon>
    </lineage>
</organism>
<evidence type="ECO:0000313" key="4">
    <source>
        <dbReference type="Proteomes" id="UP000184050"/>
    </source>
</evidence>
<dbReference type="Proteomes" id="UP000184050">
    <property type="component" value="Unassembled WGS sequence"/>
</dbReference>
<accession>A0A1M6CPW7</accession>
<protein>
    <submittedName>
        <fullName evidence="3">Uncharacterized protein</fullName>
    </submittedName>
</protein>
<dbReference type="RefSeq" id="WP_073165714.1">
    <property type="nucleotide sequence ID" value="NZ_FQZE01000004.1"/>
</dbReference>
<evidence type="ECO:0000256" key="2">
    <source>
        <dbReference type="SAM" id="MobiDB-lite"/>
    </source>
</evidence>
<evidence type="ECO:0000256" key="1">
    <source>
        <dbReference type="SAM" id="Coils"/>
    </source>
</evidence>
<sequence>MNGKAKEKVPAKVKIPDLGCCPELEQVPVCDTLNFRYRMPFRPRVGDNRQQVPVEVELHFRLERCSGPLVVGDPIYSTTLLPGEKVRLFTSDRHNRWSFDSESNLAYRHETTSEESFYTAGMAQAMSDLTVNESGSSSSNYEESWAEGGGGASVSLFGIVEIGGGGGGGSYDAQSASEFSRSLSQHAESASRYVAASVRAKSSTSVGEVEQRTHQEGESEAHYESSSRMFSNPNKCKAVTYLFHKINKMQTVRLKLVAIERRVADPKVPTGAFQRVPVDTTGRVAVVPKAVAATSKNRLDIERMARTSAAERQQANLVSAGLSAGSFSAASTYRTANLTLERSEPTYNDSLRNAALQAVDQDLVKAGLLDRQSGKPTEKIIAELSWERSEVLPTPGIIVRGCLDECETCEPALQQEIELSLERKKLENEMLKKQIELLEKSQEYRCCPPEEIEEEPE</sequence>
<dbReference type="EMBL" id="FQZE01000004">
    <property type="protein sequence ID" value="SHI63052.1"/>
    <property type="molecule type" value="Genomic_DNA"/>
</dbReference>
<keyword evidence="1" id="KW-0175">Coiled coil</keyword>